<dbReference type="Pfam" id="PF00173">
    <property type="entry name" value="Cyt-b5"/>
    <property type="match status" value="1"/>
</dbReference>
<evidence type="ECO:0000256" key="3">
    <source>
        <dbReference type="SAM" id="Phobius"/>
    </source>
</evidence>
<evidence type="ECO:0000313" key="6">
    <source>
        <dbReference type="Proteomes" id="UP000613580"/>
    </source>
</evidence>
<evidence type="ECO:0000313" key="5">
    <source>
        <dbReference type="EMBL" id="KAF7288398.1"/>
    </source>
</evidence>
<dbReference type="EMBL" id="JACAZE010000035">
    <property type="protein sequence ID" value="KAF7288398.1"/>
    <property type="molecule type" value="Genomic_DNA"/>
</dbReference>
<comment type="caution">
    <text evidence="5">The sequence shown here is derived from an EMBL/GenBank/DDBJ whole genome shotgun (WGS) entry which is preliminary data.</text>
</comment>
<keyword evidence="3" id="KW-0812">Transmembrane</keyword>
<dbReference type="GO" id="GO:0005783">
    <property type="term" value="C:endoplasmic reticulum"/>
    <property type="evidence" value="ECO:0007669"/>
    <property type="project" value="TreeGrafter"/>
</dbReference>
<organism evidence="5 6">
    <name type="scientific">Mycena chlorophos</name>
    <name type="common">Agaric fungus</name>
    <name type="synonym">Agaricus chlorophos</name>
    <dbReference type="NCBI Taxonomy" id="658473"/>
    <lineage>
        <taxon>Eukaryota</taxon>
        <taxon>Fungi</taxon>
        <taxon>Dikarya</taxon>
        <taxon>Basidiomycota</taxon>
        <taxon>Agaricomycotina</taxon>
        <taxon>Agaricomycetes</taxon>
        <taxon>Agaricomycetidae</taxon>
        <taxon>Agaricales</taxon>
        <taxon>Marasmiineae</taxon>
        <taxon>Mycenaceae</taxon>
        <taxon>Mycena</taxon>
    </lineage>
</organism>
<dbReference type="SMART" id="SM01117">
    <property type="entry name" value="Cyt-b5"/>
    <property type="match status" value="1"/>
</dbReference>
<dbReference type="AlphaFoldDB" id="A0A8H6RXB2"/>
<dbReference type="GO" id="GO:0016020">
    <property type="term" value="C:membrane"/>
    <property type="evidence" value="ECO:0007669"/>
    <property type="project" value="TreeGrafter"/>
</dbReference>
<gene>
    <name evidence="5" type="ORF">HMN09_01392200</name>
</gene>
<dbReference type="OrthoDB" id="899at2759"/>
<feature type="transmembrane region" description="Helical" evidence="3">
    <location>
        <begin position="12"/>
        <end position="29"/>
    </location>
</feature>
<keyword evidence="3" id="KW-0472">Membrane</keyword>
<feature type="region of interest" description="Disordered" evidence="2">
    <location>
        <begin position="188"/>
        <end position="214"/>
    </location>
</feature>
<proteinExistence type="inferred from homology"/>
<name>A0A8H6RXB2_MYCCL</name>
<sequence length="214" mass="23315">MSSLLATLQSFWSVGKYSLVVILPVLFLLSRSQIRSSTRDAMIQHAAEQAADNAKNGGEGEKTNTIMQPARTDLLPPLDKRFTLAELALYDGKEGRPTFLSIKGTVFDVSRNTAVYGPEGSYHVFTGKDASRGLGMSSLKDIDAVPEFGDLDEKDRKVLDDWHLFFVKRYNIVGKVIDHPTLLAEERKKAEEEAAAAAEAEAEAEGAAAPVAES</sequence>
<evidence type="ECO:0000259" key="4">
    <source>
        <dbReference type="SMART" id="SM01117"/>
    </source>
</evidence>
<evidence type="ECO:0000256" key="1">
    <source>
        <dbReference type="ARBA" id="ARBA00038357"/>
    </source>
</evidence>
<keyword evidence="3" id="KW-1133">Transmembrane helix</keyword>
<keyword evidence="6" id="KW-1185">Reference proteome</keyword>
<dbReference type="PANTHER" id="PTHR10281">
    <property type="entry name" value="MEMBRANE-ASSOCIATED PROGESTERONE RECEPTOR COMPONENT-RELATED"/>
    <property type="match status" value="1"/>
</dbReference>
<feature type="compositionally biased region" description="Low complexity" evidence="2">
    <location>
        <begin position="195"/>
        <end position="214"/>
    </location>
</feature>
<dbReference type="PANTHER" id="PTHR10281:SF115">
    <property type="entry name" value="BINDING PROTEIN, PUTATIVE (AFU_ORTHOLOGUE AFUA_4G06240)-RELATED"/>
    <property type="match status" value="1"/>
</dbReference>
<dbReference type="Gene3D" id="3.10.120.10">
    <property type="entry name" value="Cytochrome b5-like heme/steroid binding domain"/>
    <property type="match status" value="1"/>
</dbReference>
<dbReference type="InterPro" id="IPR036400">
    <property type="entry name" value="Cyt_B5-like_heme/steroid_sf"/>
</dbReference>
<dbReference type="InterPro" id="IPR001199">
    <property type="entry name" value="Cyt_B5-like_heme/steroid-bd"/>
</dbReference>
<comment type="similarity">
    <text evidence="1">Belongs to the cytochrome b5 family. MAPR subfamily.</text>
</comment>
<accession>A0A8H6RXB2</accession>
<dbReference type="SUPFAM" id="SSF55856">
    <property type="entry name" value="Cytochrome b5-like heme/steroid binding domain"/>
    <property type="match status" value="1"/>
</dbReference>
<feature type="domain" description="Cytochrome b5 heme-binding" evidence="4">
    <location>
        <begin position="82"/>
        <end position="177"/>
    </location>
</feature>
<protein>
    <submittedName>
        <fullName evidence="5">Cytochrome b5 heme-binding domain-containing protein</fullName>
    </submittedName>
</protein>
<dbReference type="Proteomes" id="UP000613580">
    <property type="component" value="Unassembled WGS sequence"/>
</dbReference>
<dbReference type="GO" id="GO:0020037">
    <property type="term" value="F:heme binding"/>
    <property type="evidence" value="ECO:0007669"/>
    <property type="project" value="UniProtKB-ARBA"/>
</dbReference>
<evidence type="ECO:0000256" key="2">
    <source>
        <dbReference type="SAM" id="MobiDB-lite"/>
    </source>
</evidence>
<dbReference type="FunFam" id="3.10.120.10:FF:000003">
    <property type="entry name" value="membrane-associated progesterone receptor component 1"/>
    <property type="match status" value="1"/>
</dbReference>
<dbReference type="InterPro" id="IPR050577">
    <property type="entry name" value="MAPR/NEUFC/NENF-like"/>
</dbReference>
<reference evidence="5" key="1">
    <citation type="submission" date="2020-05" db="EMBL/GenBank/DDBJ databases">
        <title>Mycena genomes resolve the evolution of fungal bioluminescence.</title>
        <authorList>
            <person name="Tsai I.J."/>
        </authorList>
    </citation>
    <scope>NUCLEOTIDE SEQUENCE</scope>
    <source>
        <strain evidence="5">110903Hualien_Pintung</strain>
    </source>
</reference>